<keyword evidence="5 11" id="KW-0812">Transmembrane</keyword>
<evidence type="ECO:0000256" key="3">
    <source>
        <dbReference type="ARBA" id="ARBA00022676"/>
    </source>
</evidence>
<dbReference type="PANTHER" id="PTHR11214:SF364">
    <property type="entry name" value="HEXOSYLTRANSFERASE"/>
    <property type="match status" value="1"/>
</dbReference>
<organism evidence="12 13">
    <name type="scientific">Ridgeia piscesae</name>
    <name type="common">Tubeworm</name>
    <dbReference type="NCBI Taxonomy" id="27915"/>
    <lineage>
        <taxon>Eukaryota</taxon>
        <taxon>Metazoa</taxon>
        <taxon>Spiralia</taxon>
        <taxon>Lophotrochozoa</taxon>
        <taxon>Annelida</taxon>
        <taxon>Polychaeta</taxon>
        <taxon>Sedentaria</taxon>
        <taxon>Canalipalpata</taxon>
        <taxon>Sabellida</taxon>
        <taxon>Siboglinidae</taxon>
        <taxon>Ridgeia</taxon>
    </lineage>
</organism>
<reference evidence="12" key="1">
    <citation type="journal article" date="2023" name="Mol. Biol. Evol.">
        <title>Third-Generation Sequencing Reveals the Adaptive Role of the Epigenome in Three Deep-Sea Polychaetes.</title>
        <authorList>
            <person name="Perez M."/>
            <person name="Aroh O."/>
            <person name="Sun Y."/>
            <person name="Lan Y."/>
            <person name="Juniper S.K."/>
            <person name="Young C.R."/>
            <person name="Angers B."/>
            <person name="Qian P.Y."/>
        </authorList>
    </citation>
    <scope>NUCLEOTIDE SEQUENCE</scope>
    <source>
        <strain evidence="12">R07B-5</strain>
    </source>
</reference>
<feature type="transmembrane region" description="Helical" evidence="11">
    <location>
        <begin position="12"/>
        <end position="33"/>
    </location>
</feature>
<evidence type="ECO:0000256" key="2">
    <source>
        <dbReference type="ARBA" id="ARBA00008661"/>
    </source>
</evidence>
<accession>A0AAD9NII1</accession>
<keyword evidence="8 11" id="KW-0333">Golgi apparatus</keyword>
<sequence>MAIRFNRKYGRTLGVIALSIIVIFLFITTHAVYSNVSNRQSNINHPITSDSIQNNIHATIKKIEPSSDGNLDIVISINMKDIASYLNWFSGEGEATRNNLPATVNVVMHNPKICESRPQLRWLFYVHSAPDNQVKRHNIRATWGSSAHHAPGTTILVFIVGSVDDPGVQRALLEEQQTHGDIVQGDFTDAYKNLTLKAIFGLKWIATYCKNAEFSLKADDDAFVNVFEWMRLAETKAADDYHRFIMCPLWKDNTMPILRDPSKCMKWCVKYSEFPGRQYFPQYCAGLAVLMTREIVAELYTAAIKTPFFWIDDVFLTGIVSAKLKGVHYVDMMSSFTLKEALASENYLDTKSPVRYHVAHVKNFATFRTMWRVLLARRDSRQHIPNAADPPTSRPFFPPRT</sequence>
<evidence type="ECO:0000256" key="7">
    <source>
        <dbReference type="ARBA" id="ARBA00022989"/>
    </source>
</evidence>
<gene>
    <name evidence="12" type="ORF">NP493_1080g00035</name>
</gene>
<dbReference type="EMBL" id="JAODUO010001079">
    <property type="protein sequence ID" value="KAK2171310.1"/>
    <property type="molecule type" value="Genomic_DNA"/>
</dbReference>
<dbReference type="GO" id="GO:0006493">
    <property type="term" value="P:protein O-linked glycosylation"/>
    <property type="evidence" value="ECO:0007669"/>
    <property type="project" value="TreeGrafter"/>
</dbReference>
<evidence type="ECO:0000313" key="13">
    <source>
        <dbReference type="Proteomes" id="UP001209878"/>
    </source>
</evidence>
<name>A0AAD9NII1_RIDPI</name>
<protein>
    <recommendedName>
        <fullName evidence="11">Hexosyltransferase</fullName>
        <ecNumber evidence="11">2.4.1.-</ecNumber>
    </recommendedName>
</protein>
<keyword evidence="7 11" id="KW-1133">Transmembrane helix</keyword>
<dbReference type="Proteomes" id="UP001209878">
    <property type="component" value="Unassembled WGS sequence"/>
</dbReference>
<evidence type="ECO:0000256" key="9">
    <source>
        <dbReference type="ARBA" id="ARBA00023136"/>
    </source>
</evidence>
<dbReference type="Pfam" id="PF01762">
    <property type="entry name" value="Galactosyl_T"/>
    <property type="match status" value="1"/>
</dbReference>
<dbReference type="InterPro" id="IPR002659">
    <property type="entry name" value="Glyco_trans_31"/>
</dbReference>
<dbReference type="FunFam" id="3.90.550.50:FF:000001">
    <property type="entry name" value="Hexosyltransferase"/>
    <property type="match status" value="1"/>
</dbReference>
<dbReference type="GO" id="GO:0016758">
    <property type="term" value="F:hexosyltransferase activity"/>
    <property type="evidence" value="ECO:0007669"/>
    <property type="project" value="InterPro"/>
</dbReference>
<dbReference type="AlphaFoldDB" id="A0AAD9NII1"/>
<evidence type="ECO:0000256" key="11">
    <source>
        <dbReference type="RuleBase" id="RU363063"/>
    </source>
</evidence>
<evidence type="ECO:0000256" key="6">
    <source>
        <dbReference type="ARBA" id="ARBA00022968"/>
    </source>
</evidence>
<evidence type="ECO:0000256" key="8">
    <source>
        <dbReference type="ARBA" id="ARBA00023034"/>
    </source>
</evidence>
<dbReference type="GO" id="GO:0000139">
    <property type="term" value="C:Golgi membrane"/>
    <property type="evidence" value="ECO:0007669"/>
    <property type="project" value="UniProtKB-SubCell"/>
</dbReference>
<proteinExistence type="inferred from homology"/>
<evidence type="ECO:0000256" key="1">
    <source>
        <dbReference type="ARBA" id="ARBA00004323"/>
    </source>
</evidence>
<evidence type="ECO:0000256" key="4">
    <source>
        <dbReference type="ARBA" id="ARBA00022679"/>
    </source>
</evidence>
<keyword evidence="3 11" id="KW-0328">Glycosyltransferase</keyword>
<evidence type="ECO:0000256" key="10">
    <source>
        <dbReference type="ARBA" id="ARBA00023180"/>
    </source>
</evidence>
<comment type="caution">
    <text evidence="12">The sequence shown here is derived from an EMBL/GenBank/DDBJ whole genome shotgun (WGS) entry which is preliminary data.</text>
</comment>
<comment type="subcellular location">
    <subcellularLocation>
        <location evidence="1 11">Golgi apparatus membrane</location>
        <topology evidence="1 11">Single-pass type II membrane protein</topology>
    </subcellularLocation>
</comment>
<dbReference type="EC" id="2.4.1.-" evidence="11"/>
<evidence type="ECO:0000256" key="5">
    <source>
        <dbReference type="ARBA" id="ARBA00022692"/>
    </source>
</evidence>
<evidence type="ECO:0000313" key="12">
    <source>
        <dbReference type="EMBL" id="KAK2171310.1"/>
    </source>
</evidence>
<keyword evidence="13" id="KW-1185">Reference proteome</keyword>
<keyword evidence="6 11" id="KW-0735">Signal-anchor</keyword>
<keyword evidence="4" id="KW-0808">Transferase</keyword>
<keyword evidence="9 11" id="KW-0472">Membrane</keyword>
<dbReference type="PANTHER" id="PTHR11214">
    <property type="entry name" value="BETA-1,3-N-ACETYLGLUCOSAMINYLTRANSFERASE"/>
    <property type="match status" value="1"/>
</dbReference>
<keyword evidence="10" id="KW-0325">Glycoprotein</keyword>
<dbReference type="Gene3D" id="3.90.550.50">
    <property type="match status" value="1"/>
</dbReference>
<comment type="similarity">
    <text evidence="2 11">Belongs to the glycosyltransferase 31 family.</text>
</comment>